<dbReference type="EMBL" id="DS028093">
    <property type="protein sequence ID" value="KMP01834.1"/>
    <property type="molecule type" value="Genomic_DNA"/>
</dbReference>
<evidence type="ECO:0000313" key="1">
    <source>
        <dbReference type="EMBL" id="KMP01834.1"/>
    </source>
</evidence>
<dbReference type="OrthoDB" id="5985073at2759"/>
<dbReference type="STRING" id="404692.A0A0J6Y484"/>
<sequence>MPVSITSPGIKQWNVIRRMLLGQLGVLTMIECSASLASWLSTVEKECSKDEVTTNGILFEPKAFPLKYIAGHDLACLRDVSDTFCILESQKWDGSVYTK</sequence>
<evidence type="ECO:0000313" key="2">
    <source>
        <dbReference type="Proteomes" id="UP000054565"/>
    </source>
</evidence>
<dbReference type="AlphaFoldDB" id="A0A0J6Y484"/>
<protein>
    <submittedName>
        <fullName evidence="1">Uncharacterized protein</fullName>
    </submittedName>
</protein>
<name>A0A0J6Y484_COCIT</name>
<accession>A0A0J6Y484</accession>
<dbReference type="Proteomes" id="UP000054565">
    <property type="component" value="Unassembled WGS sequence"/>
</dbReference>
<gene>
    <name evidence="1" type="ORF">CIRG_01973</name>
</gene>
<organism evidence="1 2">
    <name type="scientific">Coccidioides immitis RMSCC 2394</name>
    <dbReference type="NCBI Taxonomy" id="404692"/>
    <lineage>
        <taxon>Eukaryota</taxon>
        <taxon>Fungi</taxon>
        <taxon>Dikarya</taxon>
        <taxon>Ascomycota</taxon>
        <taxon>Pezizomycotina</taxon>
        <taxon>Eurotiomycetes</taxon>
        <taxon>Eurotiomycetidae</taxon>
        <taxon>Onygenales</taxon>
        <taxon>Onygenaceae</taxon>
        <taxon>Coccidioides</taxon>
    </lineage>
</organism>
<reference evidence="2" key="1">
    <citation type="journal article" date="2010" name="Genome Res.">
        <title>Population genomic sequencing of Coccidioides fungi reveals recent hybridization and transposon control.</title>
        <authorList>
            <person name="Neafsey D.E."/>
            <person name="Barker B.M."/>
            <person name="Sharpton T.J."/>
            <person name="Stajich J.E."/>
            <person name="Park D.J."/>
            <person name="Whiston E."/>
            <person name="Hung C.-Y."/>
            <person name="McMahan C."/>
            <person name="White J."/>
            <person name="Sykes S."/>
            <person name="Heiman D."/>
            <person name="Young S."/>
            <person name="Zeng Q."/>
            <person name="Abouelleil A."/>
            <person name="Aftuck L."/>
            <person name="Bessette D."/>
            <person name="Brown A."/>
            <person name="FitzGerald M."/>
            <person name="Lui A."/>
            <person name="Macdonald J.P."/>
            <person name="Priest M."/>
            <person name="Orbach M.J."/>
            <person name="Galgiani J.N."/>
            <person name="Kirkland T.N."/>
            <person name="Cole G.T."/>
            <person name="Birren B.W."/>
            <person name="Henn M.R."/>
            <person name="Taylor J.W."/>
            <person name="Rounsley S.D."/>
        </authorList>
    </citation>
    <scope>NUCLEOTIDE SEQUENCE [LARGE SCALE GENOMIC DNA]</scope>
    <source>
        <strain evidence="2">RMSCC 2394</strain>
    </source>
</reference>
<proteinExistence type="predicted"/>